<organism evidence="7 8">
    <name type="scientific">Parelaphostrongylus tenuis</name>
    <name type="common">Meningeal worm</name>
    <dbReference type="NCBI Taxonomy" id="148309"/>
    <lineage>
        <taxon>Eukaryota</taxon>
        <taxon>Metazoa</taxon>
        <taxon>Ecdysozoa</taxon>
        <taxon>Nematoda</taxon>
        <taxon>Chromadorea</taxon>
        <taxon>Rhabditida</taxon>
        <taxon>Rhabditina</taxon>
        <taxon>Rhabditomorpha</taxon>
        <taxon>Strongyloidea</taxon>
        <taxon>Metastrongylidae</taxon>
        <taxon>Parelaphostrongylus</taxon>
    </lineage>
</organism>
<dbReference type="Proteomes" id="UP001196413">
    <property type="component" value="Unassembled WGS sequence"/>
</dbReference>
<dbReference type="Gene3D" id="3.10.490.10">
    <property type="entry name" value="Gamma-glutamyl cyclotransferase-like"/>
    <property type="match status" value="1"/>
</dbReference>
<evidence type="ECO:0000256" key="2">
    <source>
        <dbReference type="ARBA" id="ARBA00012344"/>
    </source>
</evidence>
<dbReference type="InterPro" id="IPR006840">
    <property type="entry name" value="ChaC"/>
</dbReference>
<gene>
    <name evidence="7" type="primary">CHAC2_2</name>
    <name evidence="7" type="ORF">KIN20_032283</name>
</gene>
<keyword evidence="8" id="KW-1185">Reference proteome</keyword>
<dbReference type="CDD" id="cd06661">
    <property type="entry name" value="GGCT_like"/>
    <property type="match status" value="1"/>
</dbReference>
<dbReference type="InterPro" id="IPR013024">
    <property type="entry name" value="GGCT-like"/>
</dbReference>
<evidence type="ECO:0000313" key="7">
    <source>
        <dbReference type="EMBL" id="KAJ1370542.1"/>
    </source>
</evidence>
<evidence type="ECO:0000256" key="4">
    <source>
        <dbReference type="ARBA" id="ARBA00043195"/>
    </source>
</evidence>
<dbReference type="InterPro" id="IPR036568">
    <property type="entry name" value="GGCT-like_sf"/>
</dbReference>
<evidence type="ECO:0000256" key="6">
    <source>
        <dbReference type="ARBA" id="ARBA00048073"/>
    </source>
</evidence>
<dbReference type="SUPFAM" id="SSF110857">
    <property type="entry name" value="Gamma-glutamyl cyclotransferase-like"/>
    <property type="match status" value="1"/>
</dbReference>
<reference evidence="7" key="1">
    <citation type="submission" date="2021-06" db="EMBL/GenBank/DDBJ databases">
        <title>Parelaphostrongylus tenuis whole genome reference sequence.</title>
        <authorList>
            <person name="Garwood T.J."/>
            <person name="Larsen P.A."/>
            <person name="Fountain-Jones N.M."/>
            <person name="Garbe J.R."/>
            <person name="Macchietto M.G."/>
            <person name="Kania S.A."/>
            <person name="Gerhold R.W."/>
            <person name="Richards J.E."/>
            <person name="Wolf T.M."/>
        </authorList>
    </citation>
    <scope>NUCLEOTIDE SEQUENCE</scope>
    <source>
        <strain evidence="7">MNPRO001-30</strain>
        <tissue evidence="7">Meninges</tissue>
    </source>
</reference>
<dbReference type="PANTHER" id="PTHR12192">
    <property type="entry name" value="CATION TRANSPORT PROTEIN CHAC-RELATED"/>
    <property type="match status" value="1"/>
</dbReference>
<dbReference type="EC" id="4.3.2.7" evidence="2"/>
<comment type="catalytic activity">
    <reaction evidence="6">
        <text>glutathione = L-cysteinylglycine + 5-oxo-L-proline</text>
        <dbReference type="Rhea" id="RHEA:47724"/>
        <dbReference type="ChEBI" id="CHEBI:57925"/>
        <dbReference type="ChEBI" id="CHEBI:58402"/>
        <dbReference type="ChEBI" id="CHEBI:61694"/>
        <dbReference type="EC" id="4.3.2.7"/>
    </reaction>
</comment>
<comment type="caution">
    <text evidence="7">The sequence shown here is derived from an EMBL/GenBank/DDBJ whole genome shotgun (WGS) entry which is preliminary data.</text>
</comment>
<dbReference type="GO" id="GO:0005737">
    <property type="term" value="C:cytoplasm"/>
    <property type="evidence" value="ECO:0007669"/>
    <property type="project" value="TreeGrafter"/>
</dbReference>
<evidence type="ECO:0000256" key="1">
    <source>
        <dbReference type="ARBA" id="ARBA00009662"/>
    </source>
</evidence>
<sequence>MWIFGYGSLLWNPNFPYTQKIPGVVKGYARRFWQLSPDHRGTPEKPGRTVTLVPDAHSVCWGIAFKVAEENVHATREYLDMREKAGYSLMKVMFKPDDTSVKPFEVEAYISHGDKLHYAGPSDVEVICQTIIHSHGPSGSNMEYALLLAEILHKQAPHVPDDHVFQIERRLLELNKMHNVENDGKDGDKH</sequence>
<comment type="similarity">
    <text evidence="1">Belongs to the gamma-glutamylcyclotransferase family. ChaC subfamily.</text>
</comment>
<dbReference type="GO" id="GO:0006751">
    <property type="term" value="P:glutathione catabolic process"/>
    <property type="evidence" value="ECO:0007669"/>
    <property type="project" value="InterPro"/>
</dbReference>
<name>A0AAD5R6D0_PARTN</name>
<protein>
    <recommendedName>
        <fullName evidence="2">glutathione-specific gamma-glutamylcyclotransferase</fullName>
        <ecNumber evidence="2">4.3.2.7</ecNumber>
    </recommendedName>
    <alternativeName>
        <fullName evidence="4">Cation transport regulator-like protein 2</fullName>
    </alternativeName>
</protein>
<evidence type="ECO:0000313" key="8">
    <source>
        <dbReference type="Proteomes" id="UP001196413"/>
    </source>
</evidence>
<comment type="function">
    <text evidence="5">Catalyzes the cleavage of glutathione into 5-oxo-L-proline and a Cys-Gly dipeptide. Acts specifically on glutathione, but not on other gamma-glutamyl peptides.</text>
</comment>
<keyword evidence="3" id="KW-0456">Lyase</keyword>
<dbReference type="Pfam" id="PF04752">
    <property type="entry name" value="ChaC"/>
    <property type="match status" value="1"/>
</dbReference>
<dbReference type="PANTHER" id="PTHR12192:SF2">
    <property type="entry name" value="GLUTATHIONE-SPECIFIC GAMMA-GLUTAMYLCYCLOTRANSFERASE 2"/>
    <property type="match status" value="1"/>
</dbReference>
<dbReference type="GO" id="GO:0061928">
    <property type="term" value="F:glutathione specific gamma-glutamylcyclotransferase activity"/>
    <property type="evidence" value="ECO:0007669"/>
    <property type="project" value="UniProtKB-EC"/>
</dbReference>
<evidence type="ECO:0000256" key="3">
    <source>
        <dbReference type="ARBA" id="ARBA00023239"/>
    </source>
</evidence>
<proteinExistence type="inferred from homology"/>
<dbReference type="EMBL" id="JAHQIW010006792">
    <property type="protein sequence ID" value="KAJ1370542.1"/>
    <property type="molecule type" value="Genomic_DNA"/>
</dbReference>
<accession>A0AAD5R6D0</accession>
<evidence type="ECO:0000256" key="5">
    <source>
        <dbReference type="ARBA" id="ARBA00045227"/>
    </source>
</evidence>
<dbReference type="AlphaFoldDB" id="A0AAD5R6D0"/>